<dbReference type="Proteomes" id="UP000030671">
    <property type="component" value="Unassembled WGS sequence"/>
</dbReference>
<keyword evidence="2" id="KW-1185">Reference proteome</keyword>
<organism evidence="1 2">
    <name type="scientific">Heterobasidion irregulare (strain TC 32-1)</name>
    <dbReference type="NCBI Taxonomy" id="747525"/>
    <lineage>
        <taxon>Eukaryota</taxon>
        <taxon>Fungi</taxon>
        <taxon>Dikarya</taxon>
        <taxon>Basidiomycota</taxon>
        <taxon>Agaricomycotina</taxon>
        <taxon>Agaricomycetes</taxon>
        <taxon>Russulales</taxon>
        <taxon>Bondarzewiaceae</taxon>
        <taxon>Heterobasidion</taxon>
        <taxon>Heterobasidion annosum species complex</taxon>
    </lineage>
</organism>
<sequence length="125" mass="13821">MTGWYGELEFCYTTIGSQRTGPSKGKGVAVAQKLAKADWEWHQEVLINALFNSLLNSEEVASAALTDVKSKKHIILPHDPGMGQILTVRFLVEQNSARKTLKDPPKLLPSDILANYACHHCATIF</sequence>
<name>W4JXI9_HETIT</name>
<evidence type="ECO:0000313" key="1">
    <source>
        <dbReference type="EMBL" id="ETW78189.1"/>
    </source>
</evidence>
<gene>
    <name evidence="1" type="ORF">HETIRDRAFT_429259</name>
</gene>
<proteinExistence type="predicted"/>
<dbReference type="GeneID" id="20674330"/>
<dbReference type="KEGG" id="hir:HETIRDRAFT_429259"/>
<dbReference type="HOGENOM" id="CLU_1992921_0_0_1"/>
<dbReference type="InParanoid" id="W4JXI9"/>
<dbReference type="RefSeq" id="XP_009550183.1">
    <property type="nucleotide sequence ID" value="XM_009551888.1"/>
</dbReference>
<protein>
    <submittedName>
        <fullName evidence="1">Uncharacterized protein</fullName>
    </submittedName>
</protein>
<accession>W4JXI9</accession>
<dbReference type="AlphaFoldDB" id="W4JXI9"/>
<evidence type="ECO:0000313" key="2">
    <source>
        <dbReference type="Proteomes" id="UP000030671"/>
    </source>
</evidence>
<dbReference type="EMBL" id="KI925462">
    <property type="protein sequence ID" value="ETW78189.1"/>
    <property type="molecule type" value="Genomic_DNA"/>
</dbReference>
<reference evidence="1 2" key="1">
    <citation type="journal article" date="2012" name="New Phytol.">
        <title>Insight into trade-off between wood decay and parasitism from the genome of a fungal forest pathogen.</title>
        <authorList>
            <person name="Olson A."/>
            <person name="Aerts A."/>
            <person name="Asiegbu F."/>
            <person name="Belbahri L."/>
            <person name="Bouzid O."/>
            <person name="Broberg A."/>
            <person name="Canback B."/>
            <person name="Coutinho P.M."/>
            <person name="Cullen D."/>
            <person name="Dalman K."/>
            <person name="Deflorio G."/>
            <person name="van Diepen L.T."/>
            <person name="Dunand C."/>
            <person name="Duplessis S."/>
            <person name="Durling M."/>
            <person name="Gonthier P."/>
            <person name="Grimwood J."/>
            <person name="Fossdal C.G."/>
            <person name="Hansson D."/>
            <person name="Henrissat B."/>
            <person name="Hietala A."/>
            <person name="Himmelstrand K."/>
            <person name="Hoffmeister D."/>
            <person name="Hogberg N."/>
            <person name="James T.Y."/>
            <person name="Karlsson M."/>
            <person name="Kohler A."/>
            <person name="Kues U."/>
            <person name="Lee Y.H."/>
            <person name="Lin Y.C."/>
            <person name="Lind M."/>
            <person name="Lindquist E."/>
            <person name="Lombard V."/>
            <person name="Lucas S."/>
            <person name="Lunden K."/>
            <person name="Morin E."/>
            <person name="Murat C."/>
            <person name="Park J."/>
            <person name="Raffaello T."/>
            <person name="Rouze P."/>
            <person name="Salamov A."/>
            <person name="Schmutz J."/>
            <person name="Solheim H."/>
            <person name="Stahlberg J."/>
            <person name="Velez H."/>
            <person name="de Vries R.P."/>
            <person name="Wiebenga A."/>
            <person name="Woodward S."/>
            <person name="Yakovlev I."/>
            <person name="Garbelotto M."/>
            <person name="Martin F."/>
            <person name="Grigoriev I.V."/>
            <person name="Stenlid J."/>
        </authorList>
    </citation>
    <scope>NUCLEOTIDE SEQUENCE [LARGE SCALE GENOMIC DNA]</scope>
    <source>
        <strain evidence="1 2">TC 32-1</strain>
    </source>
</reference>